<reference evidence="11" key="2">
    <citation type="journal article" date="2023" name="Science">
        <title>Genomic signatures of disease resistance in endangered staghorn corals.</title>
        <authorList>
            <person name="Vollmer S.V."/>
            <person name="Selwyn J.D."/>
            <person name="Despard B.A."/>
            <person name="Roesel C.L."/>
        </authorList>
    </citation>
    <scope>NUCLEOTIDE SEQUENCE</scope>
    <source>
        <strain evidence="11">K2</strain>
    </source>
</reference>
<evidence type="ECO:0000256" key="7">
    <source>
        <dbReference type="ARBA" id="ARBA00037400"/>
    </source>
</evidence>
<gene>
    <name evidence="11" type="ORF">P5673_012086</name>
</gene>
<dbReference type="GO" id="GO:0005634">
    <property type="term" value="C:nucleus"/>
    <property type="evidence" value="ECO:0007669"/>
    <property type="project" value="UniProtKB-SubCell"/>
</dbReference>
<dbReference type="EMBL" id="JARQWQ010000022">
    <property type="protein sequence ID" value="KAK2564618.1"/>
    <property type="molecule type" value="Genomic_DNA"/>
</dbReference>
<comment type="caution">
    <text evidence="11">The sequence shown here is derived from an EMBL/GenBank/DDBJ whole genome shotgun (WGS) entry which is preliminary data.</text>
</comment>
<keyword evidence="5" id="KW-0862">Zinc</keyword>
<comment type="function">
    <text evidence="7">Involved in signal transduction through the Wnt pathway.</text>
</comment>
<dbReference type="PANTHER" id="PTHR23194">
    <property type="entry name" value="PYGOPUS"/>
    <property type="match status" value="1"/>
</dbReference>
<organism evidence="11 12">
    <name type="scientific">Acropora cervicornis</name>
    <name type="common">Staghorn coral</name>
    <dbReference type="NCBI Taxonomy" id="6130"/>
    <lineage>
        <taxon>Eukaryota</taxon>
        <taxon>Metazoa</taxon>
        <taxon>Cnidaria</taxon>
        <taxon>Anthozoa</taxon>
        <taxon>Hexacorallia</taxon>
        <taxon>Scleractinia</taxon>
        <taxon>Astrocoeniina</taxon>
        <taxon>Acroporidae</taxon>
        <taxon>Acropora</taxon>
    </lineage>
</organism>
<dbReference type="Gene3D" id="3.30.40.10">
    <property type="entry name" value="Zinc/RING finger domain, C3HC4 (zinc finger)"/>
    <property type="match status" value="1"/>
</dbReference>
<dbReference type="InterPro" id="IPR013083">
    <property type="entry name" value="Znf_RING/FYVE/PHD"/>
</dbReference>
<dbReference type="InterPro" id="IPR011011">
    <property type="entry name" value="Znf_FYVE_PHD"/>
</dbReference>
<evidence type="ECO:0000313" key="11">
    <source>
        <dbReference type="EMBL" id="KAK2564618.1"/>
    </source>
</evidence>
<evidence type="ECO:0000256" key="2">
    <source>
        <dbReference type="ARBA" id="ARBA00022687"/>
    </source>
</evidence>
<dbReference type="Proteomes" id="UP001249851">
    <property type="component" value="Unassembled WGS sequence"/>
</dbReference>
<comment type="subcellular location">
    <subcellularLocation>
        <location evidence="1">Nucleus</location>
    </subcellularLocation>
</comment>
<keyword evidence="4 8" id="KW-0863">Zinc-finger</keyword>
<name>A0AAD9V7Y6_ACRCE</name>
<evidence type="ECO:0000256" key="4">
    <source>
        <dbReference type="ARBA" id="ARBA00022771"/>
    </source>
</evidence>
<evidence type="ECO:0000256" key="3">
    <source>
        <dbReference type="ARBA" id="ARBA00022723"/>
    </source>
</evidence>
<evidence type="ECO:0000259" key="10">
    <source>
        <dbReference type="PROSITE" id="PS50016"/>
    </source>
</evidence>
<keyword evidence="6" id="KW-0539">Nucleus</keyword>
<dbReference type="InterPro" id="IPR019787">
    <property type="entry name" value="Znf_PHD-finger"/>
</dbReference>
<proteinExistence type="predicted"/>
<dbReference type="PANTHER" id="PTHR23194:SF16">
    <property type="entry name" value="PROTEIN PYGOPUS"/>
    <property type="match status" value="1"/>
</dbReference>
<dbReference type="SMART" id="SM00249">
    <property type="entry name" value="PHD"/>
    <property type="match status" value="1"/>
</dbReference>
<dbReference type="InterPro" id="IPR019786">
    <property type="entry name" value="Zinc_finger_PHD-type_CS"/>
</dbReference>
<dbReference type="GO" id="GO:0016055">
    <property type="term" value="P:Wnt signaling pathway"/>
    <property type="evidence" value="ECO:0007669"/>
    <property type="project" value="UniProtKB-KW"/>
</dbReference>
<evidence type="ECO:0000256" key="9">
    <source>
        <dbReference type="SAM" id="MobiDB-lite"/>
    </source>
</evidence>
<dbReference type="AlphaFoldDB" id="A0AAD9V7Y6"/>
<keyword evidence="3" id="KW-0479">Metal-binding</keyword>
<dbReference type="SUPFAM" id="SSF57903">
    <property type="entry name" value="FYVE/PHD zinc finger"/>
    <property type="match status" value="1"/>
</dbReference>
<sequence length="161" mass="17865">MPRQRKVPARFRDGANPDEIEREGESSGSNPGSPHKKQRKESSGSSDLASPINVPPQHFGVPPFTTGETTMHALTMEGTREMSRPTDLRIDPVYPCGICRREVNDNDDAIFCETGCAQWYHRICTGLTELAYDLLTAEENAEWVCDNCIATKSVPLVKLKS</sequence>
<dbReference type="PROSITE" id="PS01359">
    <property type="entry name" value="ZF_PHD_1"/>
    <property type="match status" value="1"/>
</dbReference>
<dbReference type="PROSITE" id="PS50016">
    <property type="entry name" value="ZF_PHD_2"/>
    <property type="match status" value="1"/>
</dbReference>
<dbReference type="GO" id="GO:0008270">
    <property type="term" value="F:zinc ion binding"/>
    <property type="evidence" value="ECO:0007669"/>
    <property type="project" value="UniProtKB-KW"/>
</dbReference>
<dbReference type="InterPro" id="IPR001965">
    <property type="entry name" value="Znf_PHD"/>
</dbReference>
<reference evidence="11" key="1">
    <citation type="journal article" date="2023" name="G3 (Bethesda)">
        <title>Whole genome assembly and annotation of the endangered Caribbean coral Acropora cervicornis.</title>
        <authorList>
            <person name="Selwyn J.D."/>
            <person name="Vollmer S.V."/>
        </authorList>
    </citation>
    <scope>NUCLEOTIDE SEQUENCE</scope>
    <source>
        <strain evidence="11">K2</strain>
    </source>
</reference>
<dbReference type="Pfam" id="PF00628">
    <property type="entry name" value="PHD"/>
    <property type="match status" value="1"/>
</dbReference>
<dbReference type="CDD" id="cd15551">
    <property type="entry name" value="PHD_PYGO"/>
    <property type="match status" value="1"/>
</dbReference>
<accession>A0AAD9V7Y6</accession>
<evidence type="ECO:0000256" key="1">
    <source>
        <dbReference type="ARBA" id="ARBA00004123"/>
    </source>
</evidence>
<evidence type="ECO:0000313" key="12">
    <source>
        <dbReference type="Proteomes" id="UP001249851"/>
    </source>
</evidence>
<evidence type="ECO:0000256" key="5">
    <source>
        <dbReference type="ARBA" id="ARBA00022833"/>
    </source>
</evidence>
<evidence type="ECO:0000256" key="8">
    <source>
        <dbReference type="PROSITE-ProRule" id="PRU00146"/>
    </source>
</evidence>
<keyword evidence="12" id="KW-1185">Reference proteome</keyword>
<feature type="region of interest" description="Disordered" evidence="9">
    <location>
        <begin position="1"/>
        <end position="58"/>
    </location>
</feature>
<protein>
    <submittedName>
        <fullName evidence="11">Protein pygopus</fullName>
    </submittedName>
</protein>
<dbReference type="FunFam" id="3.30.40.10:FF:000107">
    <property type="entry name" value="pygopus homolog 1"/>
    <property type="match status" value="1"/>
</dbReference>
<evidence type="ECO:0000256" key="6">
    <source>
        <dbReference type="ARBA" id="ARBA00023242"/>
    </source>
</evidence>
<feature type="domain" description="PHD-type" evidence="10">
    <location>
        <begin position="93"/>
        <end position="151"/>
    </location>
</feature>
<dbReference type="InterPro" id="IPR052475">
    <property type="entry name" value="Wnt_Signal_Transd_Protein"/>
</dbReference>
<keyword evidence="2" id="KW-0879">Wnt signaling pathway</keyword>